<comment type="caution">
    <text evidence="2">The sequence shown here is derived from an EMBL/GenBank/DDBJ whole genome shotgun (WGS) entry which is preliminary data.</text>
</comment>
<reference evidence="2 3" key="1">
    <citation type="submission" date="2015-10" db="EMBL/GenBank/DDBJ databases">
        <title>Genome analyses suggest a sexual origin of heterokaryosis in a supposedly ancient asexual fungus.</title>
        <authorList>
            <person name="Ropars J."/>
            <person name="Sedzielewska K."/>
            <person name="Noel J."/>
            <person name="Charron P."/>
            <person name="Farinelli L."/>
            <person name="Marton T."/>
            <person name="Kruger M."/>
            <person name="Pelin A."/>
            <person name="Brachmann A."/>
            <person name="Corradi N."/>
        </authorList>
    </citation>
    <scope>NUCLEOTIDE SEQUENCE [LARGE SCALE GENOMIC DNA]</scope>
    <source>
        <strain evidence="2 3">A4</strain>
    </source>
</reference>
<organism evidence="2 3">
    <name type="scientific">Rhizophagus irregularis</name>
    <dbReference type="NCBI Taxonomy" id="588596"/>
    <lineage>
        <taxon>Eukaryota</taxon>
        <taxon>Fungi</taxon>
        <taxon>Fungi incertae sedis</taxon>
        <taxon>Mucoromycota</taxon>
        <taxon>Glomeromycotina</taxon>
        <taxon>Glomeromycetes</taxon>
        <taxon>Glomerales</taxon>
        <taxon>Glomeraceae</taxon>
        <taxon>Rhizophagus</taxon>
    </lineage>
</organism>
<keyword evidence="1" id="KW-0812">Transmembrane</keyword>
<gene>
    <name evidence="2" type="ORF">RhiirA4_407614</name>
</gene>
<keyword evidence="3" id="KW-1185">Reference proteome</keyword>
<keyword evidence="1" id="KW-0472">Membrane</keyword>
<accession>A0A2I1GYH2</accession>
<evidence type="ECO:0000313" key="3">
    <source>
        <dbReference type="Proteomes" id="UP000234323"/>
    </source>
</evidence>
<sequence>MFIGTVGTFYHSPALADLSWNLLNGKYWSVHCIVLKHQLINLDFTFMFSTVFLTFLRLNLIFQ</sequence>
<dbReference type="EMBL" id="LLXI01001062">
    <property type="protein sequence ID" value="PKY51673.1"/>
    <property type="molecule type" value="Genomic_DNA"/>
</dbReference>
<feature type="transmembrane region" description="Helical" evidence="1">
    <location>
        <begin position="44"/>
        <end position="62"/>
    </location>
</feature>
<evidence type="ECO:0000313" key="2">
    <source>
        <dbReference type="EMBL" id="PKY51673.1"/>
    </source>
</evidence>
<dbReference type="AlphaFoldDB" id="A0A2I1GYH2"/>
<keyword evidence="1" id="KW-1133">Transmembrane helix</keyword>
<protein>
    <submittedName>
        <fullName evidence="2">Uncharacterized protein</fullName>
    </submittedName>
</protein>
<evidence type="ECO:0000256" key="1">
    <source>
        <dbReference type="SAM" id="Phobius"/>
    </source>
</evidence>
<proteinExistence type="predicted"/>
<name>A0A2I1GYH2_9GLOM</name>
<dbReference type="Proteomes" id="UP000234323">
    <property type="component" value="Unassembled WGS sequence"/>
</dbReference>